<feature type="transmembrane region" description="Helical" evidence="6">
    <location>
        <begin position="190"/>
        <end position="209"/>
    </location>
</feature>
<evidence type="ECO:0000256" key="4">
    <source>
        <dbReference type="ARBA" id="ARBA00023002"/>
    </source>
</evidence>
<organism evidence="9 10">
    <name type="scientific">Emiliania huxleyi (strain CCMP1516)</name>
    <dbReference type="NCBI Taxonomy" id="280463"/>
    <lineage>
        <taxon>Eukaryota</taxon>
        <taxon>Haptista</taxon>
        <taxon>Haptophyta</taxon>
        <taxon>Prymnesiophyceae</taxon>
        <taxon>Isochrysidales</taxon>
        <taxon>Noelaerhabdaceae</taxon>
        <taxon>Emiliania</taxon>
    </lineage>
</organism>
<accession>A0A0D3J3J9</accession>
<evidence type="ECO:0000256" key="1">
    <source>
        <dbReference type="ARBA" id="ARBA00001974"/>
    </source>
</evidence>
<reference evidence="9" key="2">
    <citation type="submission" date="2024-10" db="UniProtKB">
        <authorList>
            <consortium name="EnsemblProtists"/>
        </authorList>
    </citation>
    <scope>IDENTIFICATION</scope>
</reference>
<sequence>MVQTLENAQQVEARIRLRVSVCTFALGWVQYVFCEHPFVHMCSLVDPSASLPDLTALVPIPAKVLVLISCRPTDRVAIRCAGIFLVVYNLYGAVVGLHDVLGGELSVARAANWDQCASYRFSVVTTEAVLCIYHSLFYASSMRLSERPALKRLWLGLRCYYVINALFRLLPKYALAVLLGCSSDGPYFSVRALTIFYGFGILVSLPFTARNRGKIQHMLGGIGLDERARRAAAVAALFGRDGFRSTNSHVIDAVSRFKAVRLSALSTEVLSTSVASEEQRALLHSYAEPAHLGGVDAFVSHSWGDDAEAKYQALEQWARAFASTHGRDPLLWLDKACIDQSDIIRSLRGLPIFIGGCNHFVVLAGNSYITRLWCVLEIFCFLSLGGTVDRISVLYLAENDASSTCGEGLDASRFKVAKTACAYPKDRDRILAAIEAAYGYNDPFERLTLPAHPMLDHSSVGYSAVDSRRRESAGWVVALVALASGVAIGLIAAPTARPQPRDMWSELPAEVPHGWTNVQCPAGEIFRNAMWSAGCPPADPADAHEAAAFRLITAMAYRTYQSWRTWCGEAELRPPAGRPYGFPSFVAHTVSLLNLFDGLQLTRCRGLVLLAQLATSRTAPPLEWWEESFLPAAAAAFSCGFRGLAPPQEGQLLPADIRDVFGQSELVQRVWRLVQGYLQSTQKQREQPSLKSQDFDVSLYVPFLRPALPPPYAASHPYMNRSLLRVGVPHYQGPPTWLLWHTIAARAAELQRSCDPPLASAAVAELTTAPCSHAEFKRMLAFYALSHPCPQCREHFISRAKLAAVACRRPALGRERHPSDERDTLAQVVDGDSLCLFVWKLHNAVNSAVTYNKDCRVEESFDEPPFGCEGLPVGQGMQDSPPGRPAMGRAWPFLRRYEFWMAKPERWAALRESGPVRSGAAALDALDSPALRAELWTAEEKASHARATDEASGARVADAISALDRAVLQSEVLRTEYGVPEPVGCSEAARQIGAWREAEEPLPLGPDGQLPFLPESCSREGGG</sequence>
<evidence type="ECO:0000259" key="8">
    <source>
        <dbReference type="PROSITE" id="PS51324"/>
    </source>
</evidence>
<keyword evidence="6" id="KW-1133">Transmembrane helix</keyword>
<keyword evidence="10" id="KW-1185">Reference proteome</keyword>
<dbReference type="InterPro" id="IPR036774">
    <property type="entry name" value="ERV/ALR_sulphydryl_oxid_sf"/>
</dbReference>
<keyword evidence="5" id="KW-1015">Disulfide bond</keyword>
<evidence type="ECO:0000256" key="3">
    <source>
        <dbReference type="ARBA" id="ARBA00022827"/>
    </source>
</evidence>
<dbReference type="EnsemblProtists" id="EOD18084">
    <property type="protein sequence ID" value="EOD18084"/>
    <property type="gene ID" value="EMIHUDRAFT_461320"/>
</dbReference>
<feature type="region of interest" description="Disordered" evidence="7">
    <location>
        <begin position="1000"/>
        <end position="1023"/>
    </location>
</feature>
<protein>
    <recommendedName>
        <fullName evidence="6">Sulfhydryl oxidase</fullName>
        <ecNumber evidence="6">1.8.3.2</ecNumber>
    </recommendedName>
</protein>
<dbReference type="RefSeq" id="XP_005770513.1">
    <property type="nucleotide sequence ID" value="XM_005770456.1"/>
</dbReference>
<feature type="transmembrane region" description="Helical" evidence="6">
    <location>
        <begin position="473"/>
        <end position="493"/>
    </location>
</feature>
<proteinExistence type="predicted"/>
<keyword evidence="6" id="KW-0472">Membrane</keyword>
<dbReference type="HOGENOM" id="CLU_295692_0_0_1"/>
<dbReference type="KEGG" id="ehx:EMIHUDRAFT_461320"/>
<dbReference type="Gene3D" id="1.20.120.310">
    <property type="entry name" value="ERV/ALR sulfhydryl oxidase domain"/>
    <property type="match status" value="1"/>
</dbReference>
<evidence type="ECO:0000256" key="2">
    <source>
        <dbReference type="ARBA" id="ARBA00022630"/>
    </source>
</evidence>
<dbReference type="Proteomes" id="UP000013827">
    <property type="component" value="Unassembled WGS sequence"/>
</dbReference>
<dbReference type="PaxDb" id="2903-EOD18084"/>
<dbReference type="eggNOG" id="ENOG502S0M3">
    <property type="taxonomic scope" value="Eukaryota"/>
</dbReference>
<keyword evidence="3 6" id="KW-0274">FAD</keyword>
<dbReference type="PROSITE" id="PS51324">
    <property type="entry name" value="ERV_ALR"/>
    <property type="match status" value="1"/>
</dbReference>
<dbReference type="InterPro" id="IPR017905">
    <property type="entry name" value="ERV/ALR_sulphydryl_oxidase"/>
</dbReference>
<dbReference type="GO" id="GO:0016972">
    <property type="term" value="F:thiol oxidase activity"/>
    <property type="evidence" value="ECO:0007669"/>
    <property type="project" value="UniProtKB-EC"/>
</dbReference>
<comment type="catalytic activity">
    <reaction evidence="6">
        <text>2 R'C(R)SH + O2 = R'C(R)S-S(R)CR' + H2O2</text>
        <dbReference type="Rhea" id="RHEA:17357"/>
        <dbReference type="ChEBI" id="CHEBI:15379"/>
        <dbReference type="ChEBI" id="CHEBI:16240"/>
        <dbReference type="ChEBI" id="CHEBI:16520"/>
        <dbReference type="ChEBI" id="CHEBI:17412"/>
        <dbReference type="EC" id="1.8.3.2"/>
    </reaction>
</comment>
<dbReference type="GeneID" id="19046085"/>
<feature type="transmembrane region" description="Helical" evidence="6">
    <location>
        <begin position="76"/>
        <end position="97"/>
    </location>
</feature>
<feature type="transmembrane region" description="Helical" evidence="6">
    <location>
        <begin position="117"/>
        <end position="140"/>
    </location>
</feature>
<evidence type="ECO:0000256" key="5">
    <source>
        <dbReference type="ARBA" id="ARBA00023157"/>
    </source>
</evidence>
<keyword evidence="6" id="KW-0812">Transmembrane</keyword>
<reference evidence="10" key="1">
    <citation type="journal article" date="2013" name="Nature">
        <title>Pan genome of the phytoplankton Emiliania underpins its global distribution.</title>
        <authorList>
            <person name="Read B.A."/>
            <person name="Kegel J."/>
            <person name="Klute M.J."/>
            <person name="Kuo A."/>
            <person name="Lefebvre S.C."/>
            <person name="Maumus F."/>
            <person name="Mayer C."/>
            <person name="Miller J."/>
            <person name="Monier A."/>
            <person name="Salamov A."/>
            <person name="Young J."/>
            <person name="Aguilar M."/>
            <person name="Claverie J.M."/>
            <person name="Frickenhaus S."/>
            <person name="Gonzalez K."/>
            <person name="Herman E.K."/>
            <person name="Lin Y.C."/>
            <person name="Napier J."/>
            <person name="Ogata H."/>
            <person name="Sarno A.F."/>
            <person name="Shmutz J."/>
            <person name="Schroeder D."/>
            <person name="de Vargas C."/>
            <person name="Verret F."/>
            <person name="von Dassow P."/>
            <person name="Valentin K."/>
            <person name="Van de Peer Y."/>
            <person name="Wheeler G."/>
            <person name="Dacks J.B."/>
            <person name="Delwiche C.F."/>
            <person name="Dyhrman S.T."/>
            <person name="Glockner G."/>
            <person name="John U."/>
            <person name="Richards T."/>
            <person name="Worden A.Z."/>
            <person name="Zhang X."/>
            <person name="Grigoriev I.V."/>
            <person name="Allen A.E."/>
            <person name="Bidle K."/>
            <person name="Borodovsky M."/>
            <person name="Bowler C."/>
            <person name="Brownlee C."/>
            <person name="Cock J.M."/>
            <person name="Elias M."/>
            <person name="Gladyshev V.N."/>
            <person name="Groth M."/>
            <person name="Guda C."/>
            <person name="Hadaegh A."/>
            <person name="Iglesias-Rodriguez M.D."/>
            <person name="Jenkins J."/>
            <person name="Jones B.M."/>
            <person name="Lawson T."/>
            <person name="Leese F."/>
            <person name="Lindquist E."/>
            <person name="Lobanov A."/>
            <person name="Lomsadze A."/>
            <person name="Malik S.B."/>
            <person name="Marsh M.E."/>
            <person name="Mackinder L."/>
            <person name="Mock T."/>
            <person name="Mueller-Roeber B."/>
            <person name="Pagarete A."/>
            <person name="Parker M."/>
            <person name="Probert I."/>
            <person name="Quesneville H."/>
            <person name="Raines C."/>
            <person name="Rensing S.A."/>
            <person name="Riano-Pachon D.M."/>
            <person name="Richier S."/>
            <person name="Rokitta S."/>
            <person name="Shiraiwa Y."/>
            <person name="Soanes D.M."/>
            <person name="van der Giezen M."/>
            <person name="Wahlund T.M."/>
            <person name="Williams B."/>
            <person name="Wilson W."/>
            <person name="Wolfe G."/>
            <person name="Wurch L.L."/>
        </authorList>
    </citation>
    <scope>NUCLEOTIDE SEQUENCE</scope>
</reference>
<evidence type="ECO:0000256" key="7">
    <source>
        <dbReference type="SAM" id="MobiDB-lite"/>
    </source>
</evidence>
<dbReference type="AlphaFoldDB" id="A0A0D3J3J9"/>
<comment type="cofactor">
    <cofactor evidence="1 6">
        <name>FAD</name>
        <dbReference type="ChEBI" id="CHEBI:57692"/>
    </cofactor>
</comment>
<evidence type="ECO:0000313" key="9">
    <source>
        <dbReference type="EnsemblProtists" id="EOD18084"/>
    </source>
</evidence>
<evidence type="ECO:0000256" key="6">
    <source>
        <dbReference type="RuleBase" id="RU371123"/>
    </source>
</evidence>
<keyword evidence="2 6" id="KW-0285">Flavoprotein</keyword>
<name>A0A0D3J3J9_EMIH1</name>
<comment type="caution">
    <text evidence="6">Lacks conserved residue(s) required for the propagation of feature annotation.</text>
</comment>
<dbReference type="EC" id="1.8.3.2" evidence="6"/>
<keyword evidence="4 6" id="KW-0560">Oxidoreductase</keyword>
<dbReference type="SUPFAM" id="SSF69000">
    <property type="entry name" value="FAD-dependent thiol oxidase"/>
    <property type="match status" value="1"/>
</dbReference>
<evidence type="ECO:0000313" key="10">
    <source>
        <dbReference type="Proteomes" id="UP000013827"/>
    </source>
</evidence>
<feature type="domain" description="ERV/ALR sulfhydryl oxidase" evidence="8">
    <location>
        <begin position="725"/>
        <end position="871"/>
    </location>
</feature>